<reference evidence="1" key="1">
    <citation type="submission" date="2021-02" db="EMBL/GenBank/DDBJ databases">
        <title>Genome-Resolved Metagenomics of a Microbial Community Performing Photosynthetic Biological Nutrient Removal.</title>
        <authorList>
            <person name="Mcdaniel E.A."/>
        </authorList>
    </citation>
    <scope>NUCLEOTIDE SEQUENCE</scope>
    <source>
        <strain evidence="1">UWPOB_OBS1</strain>
    </source>
</reference>
<dbReference type="AlphaFoldDB" id="A0A8J7P7W9"/>
<sequence length="132" mass="14882">MSDQIRLANRQDEKEIRELTESLYQASGQTFSLEEQDNDLRNIEGKYIGPGGIFLVYELDGKLSGYLAAACDNENETIEIKRNGFAPACVSPSPAEIYGRMLAVVRNHAYQMDIKSVLIDDNNAKVFQKEFQ</sequence>
<accession>A0A8J7P7W9</accession>
<gene>
    <name evidence="1" type="ORF">J0M35_06305</name>
</gene>
<dbReference type="InterPro" id="IPR016181">
    <property type="entry name" value="Acyl_CoA_acyltransferase"/>
</dbReference>
<protein>
    <submittedName>
        <fullName evidence="1">Uncharacterized protein</fullName>
    </submittedName>
</protein>
<evidence type="ECO:0000313" key="2">
    <source>
        <dbReference type="Proteomes" id="UP000664277"/>
    </source>
</evidence>
<organism evidence="1 2">
    <name type="scientific">Candidatus Obscuribacter phosphatis</name>
    <dbReference type="NCBI Taxonomy" id="1906157"/>
    <lineage>
        <taxon>Bacteria</taxon>
        <taxon>Bacillati</taxon>
        <taxon>Candidatus Melainabacteria</taxon>
        <taxon>Candidatus Obscuribacterales</taxon>
        <taxon>Candidatus Obscuribacteraceae</taxon>
        <taxon>Candidatus Obscuribacter</taxon>
    </lineage>
</organism>
<proteinExistence type="predicted"/>
<dbReference type="Proteomes" id="UP000664277">
    <property type="component" value="Unassembled WGS sequence"/>
</dbReference>
<name>A0A8J7P7W9_9BACT</name>
<dbReference type="SUPFAM" id="SSF55729">
    <property type="entry name" value="Acyl-CoA N-acyltransferases (Nat)"/>
    <property type="match status" value="1"/>
</dbReference>
<evidence type="ECO:0000313" key="1">
    <source>
        <dbReference type="EMBL" id="MBN8659956.1"/>
    </source>
</evidence>
<comment type="caution">
    <text evidence="1">The sequence shown here is derived from an EMBL/GenBank/DDBJ whole genome shotgun (WGS) entry which is preliminary data.</text>
</comment>
<dbReference type="EMBL" id="JAFLCK010000006">
    <property type="protein sequence ID" value="MBN8659956.1"/>
    <property type="molecule type" value="Genomic_DNA"/>
</dbReference>
<dbReference type="Gene3D" id="3.40.630.30">
    <property type="match status" value="1"/>
</dbReference>